<organism evidence="2 3">
    <name type="scientific">Phocaeicola coprocola DSM 17136</name>
    <dbReference type="NCBI Taxonomy" id="470145"/>
    <lineage>
        <taxon>Bacteria</taxon>
        <taxon>Pseudomonadati</taxon>
        <taxon>Bacteroidota</taxon>
        <taxon>Bacteroidia</taxon>
        <taxon>Bacteroidales</taxon>
        <taxon>Bacteroidaceae</taxon>
        <taxon>Phocaeicola</taxon>
    </lineage>
</organism>
<dbReference type="STRING" id="470145.BACCOP_02229"/>
<comment type="caution">
    <text evidence="2">The sequence shown here is derived from an EMBL/GenBank/DDBJ whole genome shotgun (WGS) entry which is preliminary data.</text>
</comment>
<sequence>MGIEEKHLEVFIFFRHLFINLSACFHCFFTVFLCLIYCHKASFKSEKRIKISLYY</sequence>
<proteinExistence type="predicted"/>
<accession>B3JK05</accession>
<evidence type="ECO:0000256" key="1">
    <source>
        <dbReference type="SAM" id="Phobius"/>
    </source>
</evidence>
<name>B3JK05_9BACT</name>
<evidence type="ECO:0000313" key="2">
    <source>
        <dbReference type="EMBL" id="EDV00665.1"/>
    </source>
</evidence>
<keyword evidence="1" id="KW-0472">Membrane</keyword>
<protein>
    <submittedName>
        <fullName evidence="2">Uncharacterized protein</fullName>
    </submittedName>
</protein>
<dbReference type="EMBL" id="ABIY02000091">
    <property type="protein sequence ID" value="EDV00665.1"/>
    <property type="molecule type" value="Genomic_DNA"/>
</dbReference>
<gene>
    <name evidence="2" type="ORF">BACCOP_02229</name>
</gene>
<dbReference type="HOGENOM" id="CLU_3022231_0_0_10"/>
<keyword evidence="1" id="KW-0812">Transmembrane</keyword>
<dbReference type="AlphaFoldDB" id="B3JK05"/>
<keyword evidence="1" id="KW-1133">Transmembrane helix</keyword>
<reference evidence="2 3" key="2">
    <citation type="submission" date="2008-04" db="EMBL/GenBank/DDBJ databases">
        <authorList>
            <person name="Fulton L."/>
            <person name="Clifton S."/>
            <person name="Fulton B."/>
            <person name="Xu J."/>
            <person name="Minx P."/>
            <person name="Pepin K.H."/>
            <person name="Johnson M."/>
            <person name="Thiruvilangam P."/>
            <person name="Bhonagiri V."/>
            <person name="Nash W.E."/>
            <person name="Mardis E.R."/>
            <person name="Wilson R.K."/>
        </authorList>
    </citation>
    <scope>NUCLEOTIDE SEQUENCE [LARGE SCALE GENOMIC DNA]</scope>
    <source>
        <strain evidence="2 3">DSM 17136</strain>
    </source>
</reference>
<feature type="transmembrane region" description="Helical" evidence="1">
    <location>
        <begin position="12"/>
        <end position="38"/>
    </location>
</feature>
<evidence type="ECO:0000313" key="3">
    <source>
        <dbReference type="Proteomes" id="UP000003146"/>
    </source>
</evidence>
<dbReference type="Proteomes" id="UP000003146">
    <property type="component" value="Unassembled WGS sequence"/>
</dbReference>
<reference evidence="2 3" key="1">
    <citation type="submission" date="2008-04" db="EMBL/GenBank/DDBJ databases">
        <title>Draft genome sequence of Bacteroides coprocola (DSM 17136).</title>
        <authorList>
            <person name="Sudarsanam P."/>
            <person name="Ley R."/>
            <person name="Guruge J."/>
            <person name="Turnbaugh P.J."/>
            <person name="Mahowald M."/>
            <person name="Liep D."/>
            <person name="Gordon J."/>
        </authorList>
    </citation>
    <scope>NUCLEOTIDE SEQUENCE [LARGE SCALE GENOMIC DNA]</scope>
    <source>
        <strain evidence="2 3">DSM 17136</strain>
    </source>
</reference>